<evidence type="ECO:0000313" key="2">
    <source>
        <dbReference type="Proteomes" id="UP001215712"/>
    </source>
</evidence>
<evidence type="ECO:0000313" key="1">
    <source>
        <dbReference type="EMBL" id="KAJ5716362.1"/>
    </source>
</evidence>
<proteinExistence type="predicted"/>
<accession>A0AAD6HGU6</accession>
<dbReference type="AlphaFoldDB" id="A0AAD6HGU6"/>
<organism evidence="1 2">
    <name type="scientific">Penicillium malachiteum</name>
    <dbReference type="NCBI Taxonomy" id="1324776"/>
    <lineage>
        <taxon>Eukaryota</taxon>
        <taxon>Fungi</taxon>
        <taxon>Dikarya</taxon>
        <taxon>Ascomycota</taxon>
        <taxon>Pezizomycotina</taxon>
        <taxon>Eurotiomycetes</taxon>
        <taxon>Eurotiomycetidae</taxon>
        <taxon>Eurotiales</taxon>
        <taxon>Aspergillaceae</taxon>
        <taxon>Penicillium</taxon>
    </lineage>
</organism>
<keyword evidence="2" id="KW-1185">Reference proteome</keyword>
<dbReference type="EMBL" id="JAQJAN010000012">
    <property type="protein sequence ID" value="KAJ5716362.1"/>
    <property type="molecule type" value="Genomic_DNA"/>
</dbReference>
<name>A0AAD6HGU6_9EURO</name>
<dbReference type="Proteomes" id="UP001215712">
    <property type="component" value="Unassembled WGS sequence"/>
</dbReference>
<gene>
    <name evidence="1" type="ORF">N7493_008273</name>
</gene>
<comment type="caution">
    <text evidence="1">The sequence shown here is derived from an EMBL/GenBank/DDBJ whole genome shotgun (WGS) entry which is preliminary data.</text>
</comment>
<reference evidence="1" key="2">
    <citation type="submission" date="2023-01" db="EMBL/GenBank/DDBJ databases">
        <authorList>
            <person name="Petersen C."/>
        </authorList>
    </citation>
    <scope>NUCLEOTIDE SEQUENCE</scope>
    <source>
        <strain evidence="1">IBT 17514</strain>
    </source>
</reference>
<reference evidence="1" key="1">
    <citation type="journal article" date="2023" name="IMA Fungus">
        <title>Comparative genomic study of the Penicillium genus elucidates a diverse pangenome and 15 lateral gene transfer events.</title>
        <authorList>
            <person name="Petersen C."/>
            <person name="Sorensen T."/>
            <person name="Nielsen M.R."/>
            <person name="Sondergaard T.E."/>
            <person name="Sorensen J.L."/>
            <person name="Fitzpatrick D.A."/>
            <person name="Frisvad J.C."/>
            <person name="Nielsen K.L."/>
        </authorList>
    </citation>
    <scope>NUCLEOTIDE SEQUENCE</scope>
    <source>
        <strain evidence="1">IBT 17514</strain>
    </source>
</reference>
<sequence length="171" mass="19419">MSSILLELLGSADSSRPLSVVLIIRLIMPHLILLSLISSFRNDGWRLGTNVLSLTIVRQWYPSPSGHETALEENVTSDSLGYTEMRLIVAKMTWSFDMTLDMSSDKWNAQKSFGFWRKPPFLIHLTKTLLRPDRLIDQYCVDLMEPTCVFYSSWDPSNGTHSGHISAPIVF</sequence>
<protein>
    <submittedName>
        <fullName evidence="1">Uncharacterized protein</fullName>
    </submittedName>
</protein>